<feature type="chain" id="PRO_5034496100" evidence="6">
    <location>
        <begin position="19"/>
        <end position="565"/>
    </location>
</feature>
<evidence type="ECO:0000256" key="1">
    <source>
        <dbReference type="ARBA" id="ARBA00022536"/>
    </source>
</evidence>
<dbReference type="Proteomes" id="UP000694844">
    <property type="component" value="Chromosome 10"/>
</dbReference>
<evidence type="ECO:0000256" key="4">
    <source>
        <dbReference type="ARBA" id="ARBA00023157"/>
    </source>
</evidence>
<dbReference type="Pfam" id="PF22633">
    <property type="entry name" value="F5_F8_type_C_2"/>
    <property type="match status" value="1"/>
</dbReference>
<dbReference type="SUPFAM" id="SSF49785">
    <property type="entry name" value="Galactose-binding domain-like"/>
    <property type="match status" value="1"/>
</dbReference>
<dbReference type="SMART" id="SM00181">
    <property type="entry name" value="EGF"/>
    <property type="match status" value="6"/>
</dbReference>
<dbReference type="RefSeq" id="XP_022311774.1">
    <property type="nucleotide sequence ID" value="XM_022456066.1"/>
</dbReference>
<keyword evidence="3" id="KW-0677">Repeat</keyword>
<name>A0A8B8C9H0_CRAVI</name>
<keyword evidence="2 6" id="KW-0732">Signal</keyword>
<dbReference type="PROSITE" id="PS00022">
    <property type="entry name" value="EGF_1"/>
    <property type="match status" value="1"/>
</dbReference>
<dbReference type="FunFam" id="2.170.300.10:FF:000041">
    <property type="entry name" value="Tyrosine protein kinase receptor tie-1, putative"/>
    <property type="match status" value="1"/>
</dbReference>
<evidence type="ECO:0000313" key="9">
    <source>
        <dbReference type="RefSeq" id="XP_022311774.1"/>
    </source>
</evidence>
<dbReference type="InterPro" id="IPR000742">
    <property type="entry name" value="EGF"/>
</dbReference>
<keyword evidence="8" id="KW-1185">Reference proteome</keyword>
<dbReference type="PANTHER" id="PTHR24043:SF8">
    <property type="entry name" value="EGF-LIKE DOMAIN-CONTAINING PROTEIN"/>
    <property type="match status" value="1"/>
</dbReference>
<gene>
    <name evidence="9" type="primary">LOC111117001</name>
</gene>
<dbReference type="InterPro" id="IPR008979">
    <property type="entry name" value="Galactose-bd-like_sf"/>
</dbReference>
<evidence type="ECO:0000256" key="6">
    <source>
        <dbReference type="SAM" id="SignalP"/>
    </source>
</evidence>
<feature type="transmembrane region" description="Helical" evidence="5">
    <location>
        <begin position="495"/>
        <end position="516"/>
    </location>
</feature>
<evidence type="ECO:0000256" key="5">
    <source>
        <dbReference type="SAM" id="Phobius"/>
    </source>
</evidence>
<feature type="domain" description="EGF-like" evidence="7">
    <location>
        <begin position="422"/>
        <end position="433"/>
    </location>
</feature>
<feature type="signal peptide" evidence="6">
    <location>
        <begin position="1"/>
        <end position="18"/>
    </location>
</feature>
<dbReference type="KEGG" id="cvn:111117001"/>
<evidence type="ECO:0000256" key="2">
    <source>
        <dbReference type="ARBA" id="ARBA00022729"/>
    </source>
</evidence>
<protein>
    <submittedName>
        <fullName evidence="9">Multiple epidermal growth factor-like domains protein 10</fullName>
    </submittedName>
</protein>
<dbReference type="OrthoDB" id="10252017at2759"/>
<keyword evidence="4" id="KW-1015">Disulfide bond</keyword>
<organism evidence="8 9">
    <name type="scientific">Crassostrea virginica</name>
    <name type="common">Eastern oyster</name>
    <dbReference type="NCBI Taxonomy" id="6565"/>
    <lineage>
        <taxon>Eukaryota</taxon>
        <taxon>Metazoa</taxon>
        <taxon>Spiralia</taxon>
        <taxon>Lophotrochozoa</taxon>
        <taxon>Mollusca</taxon>
        <taxon>Bivalvia</taxon>
        <taxon>Autobranchia</taxon>
        <taxon>Pteriomorphia</taxon>
        <taxon>Ostreida</taxon>
        <taxon>Ostreoidea</taxon>
        <taxon>Ostreidae</taxon>
        <taxon>Crassostrea</taxon>
    </lineage>
</organism>
<accession>A0A8B8C9H0</accession>
<reference evidence="9" key="1">
    <citation type="submission" date="2025-08" db="UniProtKB">
        <authorList>
            <consortium name="RefSeq"/>
        </authorList>
    </citation>
    <scope>IDENTIFICATION</scope>
    <source>
        <tissue evidence="9">Whole sample</tissue>
    </source>
</reference>
<evidence type="ECO:0000256" key="3">
    <source>
        <dbReference type="ARBA" id="ARBA00022737"/>
    </source>
</evidence>
<dbReference type="GeneID" id="111117001"/>
<dbReference type="PANTHER" id="PTHR24043">
    <property type="entry name" value="SCAVENGER RECEPTOR CLASS F"/>
    <property type="match status" value="1"/>
</dbReference>
<proteinExistence type="predicted"/>
<evidence type="ECO:0000259" key="7">
    <source>
        <dbReference type="PROSITE" id="PS00022"/>
    </source>
</evidence>
<dbReference type="Gene3D" id="2.170.300.10">
    <property type="entry name" value="Tie2 ligand-binding domain superfamily"/>
    <property type="match status" value="1"/>
</dbReference>
<dbReference type="GO" id="GO:0005044">
    <property type="term" value="F:scavenger receptor activity"/>
    <property type="evidence" value="ECO:0007669"/>
    <property type="project" value="InterPro"/>
</dbReference>
<keyword evidence="5" id="KW-0812">Transmembrane</keyword>
<keyword evidence="5" id="KW-1133">Transmembrane helix</keyword>
<dbReference type="InterPro" id="IPR042635">
    <property type="entry name" value="MEGF10/SREC1/2-like"/>
</dbReference>
<sequence>MKRIDLAIFLVGLIASFAYDDLSHNKDTSQSHTASGPGYGAENAVDGNTATCMRTDAIGQNNPYKTVWWKVDLGGVYNINSVNILFKNYEGYERRQQGRFAGFSLYISNTGDIESSSLCYKDGPELPPLDFSTECTLSGRYVIFYNERLDGVTYPAGYEVIAYTELCEVTVNGCSKHGVHGRNCNIPCPNNCRYRTCHIQNGTCFGCEAGYKGIFCASECPDEWYGFDCKQRCSGHCRDNDPCNKVTGQCDGGCAHGWYGLHCEHRCAGHCMNNASCTQANGSCDGGCAAGWIGSFCEEECRDGAYGYGCVNNCSGHCIGDSPCNKQTGHCDRGCKPGYTNALCSKKCSSGTYGKNCTKRCSEYCLHNKPCNHIDGACTDGCQNGYIGDMCNTSCEHGRYGQNCSHTCSSNCKTCKHTDGTCSCYAGWSGPNCSIACNNSYGENCQHPCDPFCVNQTCDRFDGNCQHTCPDSNKNCNVAILEHSGSNQKEDTCTAGLSVSIGFNAFLLAVVLLLLWRHFTKVHPVAIKSCWETSLYEKSTHINVPEPTYQELDLKENPYQNTTNN</sequence>
<keyword evidence="1" id="KW-0245">EGF-like domain</keyword>
<dbReference type="AlphaFoldDB" id="A0A8B8C9H0"/>
<evidence type="ECO:0000313" key="8">
    <source>
        <dbReference type="Proteomes" id="UP000694844"/>
    </source>
</evidence>
<dbReference type="Gene3D" id="2.60.120.260">
    <property type="entry name" value="Galactose-binding domain-like"/>
    <property type="match status" value="1"/>
</dbReference>
<keyword evidence="5" id="KW-0472">Membrane</keyword>